<dbReference type="AlphaFoldDB" id="A0A0D0AAY8"/>
<reference evidence="1 2" key="1">
    <citation type="submission" date="2014-04" db="EMBL/GenBank/DDBJ databases">
        <authorList>
            <consortium name="DOE Joint Genome Institute"/>
            <person name="Kuo A."/>
            <person name="Ruytinx J."/>
            <person name="Rineau F."/>
            <person name="Colpaert J."/>
            <person name="Kohler A."/>
            <person name="Nagy L.G."/>
            <person name="Floudas D."/>
            <person name="Copeland A."/>
            <person name="Barry K.W."/>
            <person name="Cichocki N."/>
            <person name="Veneault-Fourrey C."/>
            <person name="LaButti K."/>
            <person name="Lindquist E.A."/>
            <person name="Lipzen A."/>
            <person name="Lundell T."/>
            <person name="Morin E."/>
            <person name="Murat C."/>
            <person name="Sun H."/>
            <person name="Tunlid A."/>
            <person name="Henrissat B."/>
            <person name="Grigoriev I.V."/>
            <person name="Hibbett D.S."/>
            <person name="Martin F."/>
            <person name="Nordberg H.P."/>
            <person name="Cantor M.N."/>
            <person name="Hua S.X."/>
        </authorList>
    </citation>
    <scope>NUCLEOTIDE SEQUENCE [LARGE SCALE GENOMIC DNA]</scope>
    <source>
        <strain evidence="1 2">UH-Slu-Lm8-n1</strain>
    </source>
</reference>
<protein>
    <submittedName>
        <fullName evidence="1">Uncharacterized protein</fullName>
    </submittedName>
</protein>
<sequence>LAPHFVFDAQRLSKFDGERFVCFIDKPWTTDAFWNVQVCFKSCFIVVLN</sequence>
<proteinExistence type="predicted"/>
<gene>
    <name evidence="1" type="ORF">CY34DRAFT_103341</name>
</gene>
<dbReference type="EMBL" id="KN837043">
    <property type="protein sequence ID" value="KIK31402.1"/>
    <property type="molecule type" value="Genomic_DNA"/>
</dbReference>
<dbReference type="InParanoid" id="A0A0D0AAY8"/>
<dbReference type="Proteomes" id="UP000054485">
    <property type="component" value="Unassembled WGS sequence"/>
</dbReference>
<feature type="non-terminal residue" evidence="1">
    <location>
        <position position="1"/>
    </location>
</feature>
<evidence type="ECO:0000313" key="2">
    <source>
        <dbReference type="Proteomes" id="UP000054485"/>
    </source>
</evidence>
<organism evidence="1 2">
    <name type="scientific">Suillus luteus UH-Slu-Lm8-n1</name>
    <dbReference type="NCBI Taxonomy" id="930992"/>
    <lineage>
        <taxon>Eukaryota</taxon>
        <taxon>Fungi</taxon>
        <taxon>Dikarya</taxon>
        <taxon>Basidiomycota</taxon>
        <taxon>Agaricomycotina</taxon>
        <taxon>Agaricomycetes</taxon>
        <taxon>Agaricomycetidae</taxon>
        <taxon>Boletales</taxon>
        <taxon>Suillineae</taxon>
        <taxon>Suillaceae</taxon>
        <taxon>Suillus</taxon>
    </lineage>
</organism>
<dbReference type="HOGENOM" id="CLU_3147348_0_0_1"/>
<name>A0A0D0AAY8_9AGAM</name>
<dbReference type="OrthoDB" id="2679253at2759"/>
<accession>A0A0D0AAY8</accession>
<keyword evidence="2" id="KW-1185">Reference proteome</keyword>
<reference evidence="2" key="2">
    <citation type="submission" date="2015-01" db="EMBL/GenBank/DDBJ databases">
        <title>Evolutionary Origins and Diversification of the Mycorrhizal Mutualists.</title>
        <authorList>
            <consortium name="DOE Joint Genome Institute"/>
            <consortium name="Mycorrhizal Genomics Consortium"/>
            <person name="Kohler A."/>
            <person name="Kuo A."/>
            <person name="Nagy L.G."/>
            <person name="Floudas D."/>
            <person name="Copeland A."/>
            <person name="Barry K.W."/>
            <person name="Cichocki N."/>
            <person name="Veneault-Fourrey C."/>
            <person name="LaButti K."/>
            <person name="Lindquist E.A."/>
            <person name="Lipzen A."/>
            <person name="Lundell T."/>
            <person name="Morin E."/>
            <person name="Murat C."/>
            <person name="Riley R."/>
            <person name="Ohm R."/>
            <person name="Sun H."/>
            <person name="Tunlid A."/>
            <person name="Henrissat B."/>
            <person name="Grigoriev I.V."/>
            <person name="Hibbett D.S."/>
            <person name="Martin F."/>
        </authorList>
    </citation>
    <scope>NUCLEOTIDE SEQUENCE [LARGE SCALE GENOMIC DNA]</scope>
    <source>
        <strain evidence="2">UH-Slu-Lm8-n1</strain>
    </source>
</reference>
<evidence type="ECO:0000313" key="1">
    <source>
        <dbReference type="EMBL" id="KIK31402.1"/>
    </source>
</evidence>